<feature type="domain" description="HTH lysR-type" evidence="5">
    <location>
        <begin position="1"/>
        <end position="53"/>
    </location>
</feature>
<gene>
    <name evidence="6" type="ORF">CYFUS_004020</name>
</gene>
<dbReference type="CDD" id="cd08422">
    <property type="entry name" value="PBP2_CrgA_like"/>
    <property type="match status" value="1"/>
</dbReference>
<keyword evidence="4" id="KW-0804">Transcription</keyword>
<sequence length="299" mass="32600">MRVFVQVIGSGSFAGAARQLRLSPGMVGKHVRALEDRLGAMLLHRTTRRLRLTEVGERYYRRCTAILADIDDAEREARARQSTPRGLVRLSAPVSFGVLHLAAALGDFVAAHPAVTLDIGLSDQFVDLVAEGYDLALRIGQLGDSSLMARRLAPCRMVACASPEYLQRHGAPESPEALARHDCLYYTATAGPGRWRFVHKKRVHVVQVTGGVIANNMDLLRVLAVSGRGIVLGPTFVLGADLASGRLVPVLDGYEQPALTIHAVYPPGRNVPAKVRAVVDFLATRFGPEPSWDRWRGRT</sequence>
<dbReference type="SUPFAM" id="SSF46785">
    <property type="entry name" value="Winged helix' DNA-binding domain"/>
    <property type="match status" value="1"/>
</dbReference>
<dbReference type="InterPro" id="IPR036390">
    <property type="entry name" value="WH_DNA-bd_sf"/>
</dbReference>
<name>A0A250J3N4_9BACT</name>
<dbReference type="Gene3D" id="3.40.190.290">
    <property type="match status" value="1"/>
</dbReference>
<evidence type="ECO:0000313" key="7">
    <source>
        <dbReference type="Proteomes" id="UP000217257"/>
    </source>
</evidence>
<evidence type="ECO:0000313" key="6">
    <source>
        <dbReference type="EMBL" id="ATB38585.1"/>
    </source>
</evidence>
<dbReference type="EMBL" id="CP022098">
    <property type="protein sequence ID" value="ATB38585.1"/>
    <property type="molecule type" value="Genomic_DNA"/>
</dbReference>
<dbReference type="GO" id="GO:0006351">
    <property type="term" value="P:DNA-templated transcription"/>
    <property type="evidence" value="ECO:0007669"/>
    <property type="project" value="TreeGrafter"/>
</dbReference>
<proteinExistence type="inferred from homology"/>
<dbReference type="GO" id="GO:0043565">
    <property type="term" value="F:sequence-specific DNA binding"/>
    <property type="evidence" value="ECO:0007669"/>
    <property type="project" value="TreeGrafter"/>
</dbReference>
<dbReference type="Pfam" id="PF00126">
    <property type="entry name" value="HTH_1"/>
    <property type="match status" value="1"/>
</dbReference>
<dbReference type="PANTHER" id="PTHR30537">
    <property type="entry name" value="HTH-TYPE TRANSCRIPTIONAL REGULATOR"/>
    <property type="match status" value="1"/>
</dbReference>
<evidence type="ECO:0000259" key="5">
    <source>
        <dbReference type="PROSITE" id="PS50931"/>
    </source>
</evidence>
<dbReference type="SUPFAM" id="SSF53850">
    <property type="entry name" value="Periplasmic binding protein-like II"/>
    <property type="match status" value="1"/>
</dbReference>
<keyword evidence="3" id="KW-0238">DNA-binding</keyword>
<dbReference type="InterPro" id="IPR036388">
    <property type="entry name" value="WH-like_DNA-bd_sf"/>
</dbReference>
<evidence type="ECO:0000256" key="4">
    <source>
        <dbReference type="ARBA" id="ARBA00023163"/>
    </source>
</evidence>
<dbReference type="Proteomes" id="UP000217257">
    <property type="component" value="Chromosome"/>
</dbReference>
<evidence type="ECO:0000256" key="2">
    <source>
        <dbReference type="ARBA" id="ARBA00023015"/>
    </source>
</evidence>
<dbReference type="GO" id="GO:0003700">
    <property type="term" value="F:DNA-binding transcription factor activity"/>
    <property type="evidence" value="ECO:0007669"/>
    <property type="project" value="InterPro"/>
</dbReference>
<organism evidence="6 7">
    <name type="scientific">Cystobacter fuscus</name>
    <dbReference type="NCBI Taxonomy" id="43"/>
    <lineage>
        <taxon>Bacteria</taxon>
        <taxon>Pseudomonadati</taxon>
        <taxon>Myxococcota</taxon>
        <taxon>Myxococcia</taxon>
        <taxon>Myxococcales</taxon>
        <taxon>Cystobacterineae</taxon>
        <taxon>Archangiaceae</taxon>
        <taxon>Cystobacter</taxon>
    </lineage>
</organism>
<dbReference type="PANTHER" id="PTHR30537:SF5">
    <property type="entry name" value="HTH-TYPE TRANSCRIPTIONAL ACTIVATOR TTDR-RELATED"/>
    <property type="match status" value="1"/>
</dbReference>
<dbReference type="Pfam" id="PF03466">
    <property type="entry name" value="LysR_substrate"/>
    <property type="match status" value="1"/>
</dbReference>
<accession>A0A250J3N4</accession>
<reference evidence="6 7" key="1">
    <citation type="submission" date="2017-06" db="EMBL/GenBank/DDBJ databases">
        <title>Sequencing and comparative analysis of myxobacterial genomes.</title>
        <authorList>
            <person name="Rupp O."/>
            <person name="Goesmann A."/>
            <person name="Sogaard-Andersen L."/>
        </authorList>
    </citation>
    <scope>NUCLEOTIDE SEQUENCE [LARGE SCALE GENOMIC DNA]</scope>
    <source>
        <strain evidence="6 7">DSM 52655</strain>
    </source>
</reference>
<evidence type="ECO:0000256" key="3">
    <source>
        <dbReference type="ARBA" id="ARBA00023125"/>
    </source>
</evidence>
<dbReference type="InterPro" id="IPR000847">
    <property type="entry name" value="LysR_HTH_N"/>
</dbReference>
<keyword evidence="2" id="KW-0805">Transcription regulation</keyword>
<dbReference type="FunFam" id="3.40.190.290:FF:000001">
    <property type="entry name" value="Transcriptional regulator, LysR family"/>
    <property type="match status" value="1"/>
</dbReference>
<dbReference type="KEGG" id="cfus:CYFUS_004020"/>
<dbReference type="InterPro" id="IPR058163">
    <property type="entry name" value="LysR-type_TF_proteobact-type"/>
</dbReference>
<dbReference type="FunFam" id="1.10.10.10:FF:000001">
    <property type="entry name" value="LysR family transcriptional regulator"/>
    <property type="match status" value="1"/>
</dbReference>
<protein>
    <submittedName>
        <fullName evidence="6">LysR family transcriptional regulator</fullName>
    </submittedName>
</protein>
<dbReference type="Gene3D" id="1.10.10.10">
    <property type="entry name" value="Winged helix-like DNA-binding domain superfamily/Winged helix DNA-binding domain"/>
    <property type="match status" value="1"/>
</dbReference>
<dbReference type="RefSeq" id="WP_198316649.1">
    <property type="nucleotide sequence ID" value="NZ_CP022098.1"/>
</dbReference>
<dbReference type="AlphaFoldDB" id="A0A250J3N4"/>
<comment type="similarity">
    <text evidence="1">Belongs to the LysR transcriptional regulatory family.</text>
</comment>
<dbReference type="PROSITE" id="PS50931">
    <property type="entry name" value="HTH_LYSR"/>
    <property type="match status" value="1"/>
</dbReference>
<dbReference type="InterPro" id="IPR005119">
    <property type="entry name" value="LysR_subst-bd"/>
</dbReference>
<evidence type="ECO:0000256" key="1">
    <source>
        <dbReference type="ARBA" id="ARBA00009437"/>
    </source>
</evidence>